<dbReference type="OrthoDB" id="9812295at2"/>
<evidence type="ECO:0000313" key="3">
    <source>
        <dbReference type="Proteomes" id="UP000240739"/>
    </source>
</evidence>
<dbReference type="GO" id="GO:0005829">
    <property type="term" value="C:cytosol"/>
    <property type="evidence" value="ECO:0007669"/>
    <property type="project" value="TreeGrafter"/>
</dbReference>
<dbReference type="SUPFAM" id="SSF52218">
    <property type="entry name" value="Flavoproteins"/>
    <property type="match status" value="1"/>
</dbReference>
<comment type="caution">
    <text evidence="2">The sequence shown here is derived from an EMBL/GenBank/DDBJ whole genome shotgun (WGS) entry which is preliminary data.</text>
</comment>
<accession>A0A2T4ULQ3</accession>
<proteinExistence type="predicted"/>
<dbReference type="PANTHER" id="PTHR30543">
    <property type="entry name" value="CHROMATE REDUCTASE"/>
    <property type="match status" value="1"/>
</dbReference>
<dbReference type="InterPro" id="IPR005025">
    <property type="entry name" value="FMN_Rdtase-like_dom"/>
</dbReference>
<dbReference type="PANTHER" id="PTHR30543:SF21">
    <property type="entry name" value="NAD(P)H-DEPENDENT FMN REDUCTASE LOT6"/>
    <property type="match status" value="1"/>
</dbReference>
<dbReference type="GO" id="GO:0010181">
    <property type="term" value="F:FMN binding"/>
    <property type="evidence" value="ECO:0007669"/>
    <property type="project" value="TreeGrafter"/>
</dbReference>
<dbReference type="InterPro" id="IPR029039">
    <property type="entry name" value="Flavoprotein-like_sf"/>
</dbReference>
<dbReference type="AlphaFoldDB" id="A0A2T4ULQ3"/>
<feature type="domain" description="NADPH-dependent FMN reductase-like" evidence="1">
    <location>
        <begin position="1"/>
        <end position="146"/>
    </location>
</feature>
<protein>
    <submittedName>
        <fullName evidence="2">FMN reductase</fullName>
    </submittedName>
</protein>
<sequence>MRVLGLAGSLRAGSHSARLLALAGSALPAGAELVTWSRLGELPLYDPDVDARETHPVVESLRDAIREADALVIVTPEYNASVSGVLKNAIDWASRPRATTALQSKPVAVVSQSPGQFGGLWAADDLKRILKITGARPLEEAVSVAQIDTVLPDGAPALQDEELHDALVAQLAALVEAAQTATVAA</sequence>
<name>A0A2T4ULQ3_9ACTN</name>
<dbReference type="InterPro" id="IPR050712">
    <property type="entry name" value="NAD(P)H-dep_reductase"/>
</dbReference>
<gene>
    <name evidence="2" type="ORF">C7Y72_11000</name>
</gene>
<evidence type="ECO:0000259" key="1">
    <source>
        <dbReference type="Pfam" id="PF03358"/>
    </source>
</evidence>
<dbReference type="GO" id="GO:0016491">
    <property type="term" value="F:oxidoreductase activity"/>
    <property type="evidence" value="ECO:0007669"/>
    <property type="project" value="InterPro"/>
</dbReference>
<keyword evidence="3" id="KW-1185">Reference proteome</keyword>
<reference evidence="2 3" key="1">
    <citation type="submission" date="2018-03" db="EMBL/GenBank/DDBJ databases">
        <title>Aquarubrobacter algicola gen. nov., sp. nov., a novel actinobacterium isolated from shallow eutrophic lake during the end of cyanobacterial harmful algal blooms.</title>
        <authorList>
            <person name="Chun S.J."/>
        </authorList>
    </citation>
    <scope>NUCLEOTIDE SEQUENCE [LARGE SCALE GENOMIC DNA]</scope>
    <source>
        <strain evidence="2 3">Seoho-28</strain>
    </source>
</reference>
<organism evidence="2 3">
    <name type="scientific">Paraconexibacter algicola</name>
    <dbReference type="NCBI Taxonomy" id="2133960"/>
    <lineage>
        <taxon>Bacteria</taxon>
        <taxon>Bacillati</taxon>
        <taxon>Actinomycetota</taxon>
        <taxon>Thermoleophilia</taxon>
        <taxon>Solirubrobacterales</taxon>
        <taxon>Paraconexibacteraceae</taxon>
        <taxon>Paraconexibacter</taxon>
    </lineage>
</organism>
<dbReference type="Gene3D" id="3.40.50.360">
    <property type="match status" value="1"/>
</dbReference>
<dbReference type="EMBL" id="PYYB01000001">
    <property type="protein sequence ID" value="PTL60135.1"/>
    <property type="molecule type" value="Genomic_DNA"/>
</dbReference>
<dbReference type="RefSeq" id="WP_107568780.1">
    <property type="nucleotide sequence ID" value="NZ_PYYB01000001.1"/>
</dbReference>
<dbReference type="Pfam" id="PF03358">
    <property type="entry name" value="FMN_red"/>
    <property type="match status" value="1"/>
</dbReference>
<dbReference type="Proteomes" id="UP000240739">
    <property type="component" value="Unassembled WGS sequence"/>
</dbReference>
<evidence type="ECO:0000313" key="2">
    <source>
        <dbReference type="EMBL" id="PTL60135.1"/>
    </source>
</evidence>